<dbReference type="InterPro" id="IPR002068">
    <property type="entry name" value="A-crystallin/Hsp20_dom"/>
</dbReference>
<comment type="caution">
    <text evidence="5">The sequence shown here is derived from an EMBL/GenBank/DDBJ whole genome shotgun (WGS) entry which is preliminary data.</text>
</comment>
<dbReference type="Gene3D" id="2.60.40.790">
    <property type="match status" value="1"/>
</dbReference>
<keyword evidence="6" id="KW-1185">Reference proteome</keyword>
<feature type="domain" description="SHSP" evidence="4">
    <location>
        <begin position="71"/>
        <end position="254"/>
    </location>
</feature>
<dbReference type="Proteomes" id="UP001465976">
    <property type="component" value="Unassembled WGS sequence"/>
</dbReference>
<feature type="region of interest" description="Disordered" evidence="3">
    <location>
        <begin position="1"/>
        <end position="81"/>
    </location>
</feature>
<evidence type="ECO:0000313" key="5">
    <source>
        <dbReference type="EMBL" id="KAL0579660.1"/>
    </source>
</evidence>
<evidence type="ECO:0000313" key="6">
    <source>
        <dbReference type="Proteomes" id="UP001465976"/>
    </source>
</evidence>
<dbReference type="EMBL" id="JBAHYK010000052">
    <property type="protein sequence ID" value="KAL0579660.1"/>
    <property type="molecule type" value="Genomic_DNA"/>
</dbReference>
<evidence type="ECO:0000259" key="4">
    <source>
        <dbReference type="PROSITE" id="PS01031"/>
    </source>
</evidence>
<dbReference type="InterPro" id="IPR008978">
    <property type="entry name" value="HSP20-like_chaperone"/>
</dbReference>
<gene>
    <name evidence="5" type="ORF">V5O48_002358</name>
</gene>
<evidence type="ECO:0000256" key="1">
    <source>
        <dbReference type="PROSITE-ProRule" id="PRU00285"/>
    </source>
</evidence>
<dbReference type="SUPFAM" id="SSF49764">
    <property type="entry name" value="HSP20-like chaperones"/>
    <property type="match status" value="1"/>
</dbReference>
<sequence length="254" mass="26541">MVTTLGSTFGEMPMRTSPYTPPAGNMFPPPTPPATAAVSNAQTPPQAQAQTSPQVPAKTQIRTSCSQQQQRSQRRLTPRADFHYDETTRVLSVAMELPGVKKTQLCITLATCLFNRARQVIVKGTMIPVFGVMGGRSVEKARGGAGEEGVVEEEDQIDIGVGLGVGATAAAAAGSPDAAAAADAASADGGGVGGGTASQFRRERKYGDFSRVLNVPSETRKEDIQAEMEDGVLMLKISCGPPAEASDTQVIPIH</sequence>
<evidence type="ECO:0000256" key="2">
    <source>
        <dbReference type="RuleBase" id="RU003616"/>
    </source>
</evidence>
<proteinExistence type="inferred from homology"/>
<accession>A0ABR3FWE5</accession>
<comment type="similarity">
    <text evidence="1 2">Belongs to the small heat shock protein (HSP20) family.</text>
</comment>
<name>A0ABR3FWE5_9AGAR</name>
<dbReference type="Pfam" id="PF00011">
    <property type="entry name" value="HSP20"/>
    <property type="match status" value="1"/>
</dbReference>
<dbReference type="PROSITE" id="PS01031">
    <property type="entry name" value="SHSP"/>
    <property type="match status" value="1"/>
</dbReference>
<protein>
    <recommendedName>
        <fullName evidence="4">SHSP domain-containing protein</fullName>
    </recommendedName>
</protein>
<reference evidence="5 6" key="1">
    <citation type="submission" date="2024-02" db="EMBL/GenBank/DDBJ databases">
        <title>A draft genome for the cacao thread blight pathogen Marasmius crinis-equi.</title>
        <authorList>
            <person name="Cohen S.P."/>
            <person name="Baruah I.K."/>
            <person name="Amoako-Attah I."/>
            <person name="Bukari Y."/>
            <person name="Meinhardt L.W."/>
            <person name="Bailey B.A."/>
        </authorList>
    </citation>
    <scope>NUCLEOTIDE SEQUENCE [LARGE SCALE GENOMIC DNA]</scope>
    <source>
        <strain evidence="5 6">GH-76</strain>
    </source>
</reference>
<dbReference type="CDD" id="cd06464">
    <property type="entry name" value="ACD_sHsps-like"/>
    <property type="match status" value="1"/>
</dbReference>
<organism evidence="5 6">
    <name type="scientific">Marasmius crinis-equi</name>
    <dbReference type="NCBI Taxonomy" id="585013"/>
    <lineage>
        <taxon>Eukaryota</taxon>
        <taxon>Fungi</taxon>
        <taxon>Dikarya</taxon>
        <taxon>Basidiomycota</taxon>
        <taxon>Agaricomycotina</taxon>
        <taxon>Agaricomycetes</taxon>
        <taxon>Agaricomycetidae</taxon>
        <taxon>Agaricales</taxon>
        <taxon>Marasmiineae</taxon>
        <taxon>Marasmiaceae</taxon>
        <taxon>Marasmius</taxon>
    </lineage>
</organism>
<evidence type="ECO:0000256" key="3">
    <source>
        <dbReference type="SAM" id="MobiDB-lite"/>
    </source>
</evidence>
<feature type="compositionally biased region" description="Low complexity" evidence="3">
    <location>
        <begin position="34"/>
        <end position="71"/>
    </location>
</feature>